<protein>
    <submittedName>
        <fullName evidence="1">Uncharacterized protein</fullName>
    </submittedName>
</protein>
<proteinExistence type="predicted"/>
<reference evidence="1 2" key="1">
    <citation type="submission" date="2019-02" db="EMBL/GenBank/DDBJ databases">
        <title>Deep-cultivation of Planctomycetes and their phenomic and genomic characterization uncovers novel biology.</title>
        <authorList>
            <person name="Wiegand S."/>
            <person name="Jogler M."/>
            <person name="Boedeker C."/>
            <person name="Pinto D."/>
            <person name="Vollmers J."/>
            <person name="Rivas-Marin E."/>
            <person name="Kohn T."/>
            <person name="Peeters S.H."/>
            <person name="Heuer A."/>
            <person name="Rast P."/>
            <person name="Oberbeckmann S."/>
            <person name="Bunk B."/>
            <person name="Jeske O."/>
            <person name="Meyerdierks A."/>
            <person name="Storesund J.E."/>
            <person name="Kallscheuer N."/>
            <person name="Luecker S."/>
            <person name="Lage O.M."/>
            <person name="Pohl T."/>
            <person name="Merkel B.J."/>
            <person name="Hornburger P."/>
            <person name="Mueller R.-W."/>
            <person name="Bruemmer F."/>
            <person name="Labrenz M."/>
            <person name="Spormann A.M."/>
            <person name="Op den Camp H."/>
            <person name="Overmann J."/>
            <person name="Amann R."/>
            <person name="Jetten M.S.M."/>
            <person name="Mascher T."/>
            <person name="Medema M.H."/>
            <person name="Devos D.P."/>
            <person name="Kaster A.-K."/>
            <person name="Ovreas L."/>
            <person name="Rohde M."/>
            <person name="Galperin M.Y."/>
            <person name="Jogler C."/>
        </authorList>
    </citation>
    <scope>NUCLEOTIDE SEQUENCE [LARGE SCALE GENOMIC DNA]</scope>
    <source>
        <strain evidence="1 2">K23_9</strain>
    </source>
</reference>
<organism evidence="1 2">
    <name type="scientific">Stieleria marina</name>
    <dbReference type="NCBI Taxonomy" id="1930275"/>
    <lineage>
        <taxon>Bacteria</taxon>
        <taxon>Pseudomonadati</taxon>
        <taxon>Planctomycetota</taxon>
        <taxon>Planctomycetia</taxon>
        <taxon>Pirellulales</taxon>
        <taxon>Pirellulaceae</taxon>
        <taxon>Stieleria</taxon>
    </lineage>
</organism>
<sequence>MCQIYNQASHRSFSKWLSIPLKSQRERSDLSHIERFLHVWYADCFVGSASSSPHFKEEENASFKSQTS</sequence>
<dbReference type="Proteomes" id="UP000319817">
    <property type="component" value="Chromosome"/>
</dbReference>
<name>A0A517NXU5_9BACT</name>
<accession>A0A517NXU5</accession>
<gene>
    <name evidence="1" type="ORF">K239x_39570</name>
</gene>
<dbReference type="AlphaFoldDB" id="A0A517NXU5"/>
<evidence type="ECO:0000313" key="2">
    <source>
        <dbReference type="Proteomes" id="UP000319817"/>
    </source>
</evidence>
<keyword evidence="2" id="KW-1185">Reference proteome</keyword>
<evidence type="ECO:0000313" key="1">
    <source>
        <dbReference type="EMBL" id="QDT11955.1"/>
    </source>
</evidence>
<dbReference type="EMBL" id="CP036526">
    <property type="protein sequence ID" value="QDT11955.1"/>
    <property type="molecule type" value="Genomic_DNA"/>
</dbReference>